<reference evidence="7" key="2">
    <citation type="submission" date="2020-02" db="EMBL/GenBank/DDBJ databases">
        <title>Esox lucius (northern pike) genome, fEsoLuc1, primary haplotype.</title>
        <authorList>
            <person name="Myers G."/>
            <person name="Karagic N."/>
            <person name="Meyer A."/>
            <person name="Pippel M."/>
            <person name="Reichard M."/>
            <person name="Winkler S."/>
            <person name="Tracey A."/>
            <person name="Sims Y."/>
            <person name="Howe K."/>
            <person name="Rhie A."/>
            <person name="Formenti G."/>
            <person name="Durbin R."/>
            <person name="Fedrigo O."/>
            <person name="Jarvis E.D."/>
        </authorList>
    </citation>
    <scope>NUCLEOTIDE SEQUENCE [LARGE SCALE GENOMIC DNA]</scope>
</reference>
<keyword evidence="4" id="KW-0812">Transmembrane</keyword>
<dbReference type="RefSeq" id="XP_028978025.2">
    <property type="nucleotide sequence ID" value="XM_029122192.2"/>
</dbReference>
<organism evidence="7 8">
    <name type="scientific">Esox lucius</name>
    <name type="common">Northern pike</name>
    <dbReference type="NCBI Taxonomy" id="8010"/>
    <lineage>
        <taxon>Eukaryota</taxon>
        <taxon>Metazoa</taxon>
        <taxon>Chordata</taxon>
        <taxon>Craniata</taxon>
        <taxon>Vertebrata</taxon>
        <taxon>Euteleostomi</taxon>
        <taxon>Actinopterygii</taxon>
        <taxon>Neopterygii</taxon>
        <taxon>Teleostei</taxon>
        <taxon>Protacanthopterygii</taxon>
        <taxon>Esociformes</taxon>
        <taxon>Esocidae</taxon>
        <taxon>Esox</taxon>
    </lineage>
</organism>
<dbReference type="SMART" id="SM00407">
    <property type="entry name" value="IGc1"/>
    <property type="match status" value="1"/>
</dbReference>
<keyword evidence="4" id="KW-1133">Transmembrane helix</keyword>
<keyword evidence="8" id="KW-1185">Reference proteome</keyword>
<accession>A0A3P8YSK2</accession>
<dbReference type="InterPro" id="IPR013783">
    <property type="entry name" value="Ig-like_fold"/>
</dbReference>
<keyword evidence="2" id="KW-0325">Glycoprotein</keyword>
<dbReference type="InterPro" id="IPR036179">
    <property type="entry name" value="Ig-like_dom_sf"/>
</dbReference>
<evidence type="ECO:0000256" key="5">
    <source>
        <dbReference type="SAM" id="SignalP"/>
    </source>
</evidence>
<dbReference type="PANTHER" id="PTHR19944">
    <property type="entry name" value="MHC CLASS II-RELATED"/>
    <property type="match status" value="1"/>
</dbReference>
<evidence type="ECO:0000256" key="4">
    <source>
        <dbReference type="SAM" id="Phobius"/>
    </source>
</evidence>
<keyword evidence="3" id="KW-0393">Immunoglobulin domain</keyword>
<comment type="similarity">
    <text evidence="1">Belongs to the MHC class II family.</text>
</comment>
<dbReference type="AlphaFoldDB" id="A0A3P8YSK2"/>
<evidence type="ECO:0000313" key="8">
    <source>
        <dbReference type="Proteomes" id="UP000265140"/>
    </source>
</evidence>
<feature type="transmembrane region" description="Helical" evidence="4">
    <location>
        <begin position="210"/>
        <end position="233"/>
    </location>
</feature>
<evidence type="ECO:0000256" key="1">
    <source>
        <dbReference type="ARBA" id="ARBA00007394"/>
    </source>
</evidence>
<dbReference type="KEGG" id="els:105012008"/>
<protein>
    <recommendedName>
        <fullName evidence="6">Ig-like domain-containing protein</fullName>
    </recommendedName>
</protein>
<reference evidence="7" key="3">
    <citation type="submission" date="2025-08" db="UniProtKB">
        <authorList>
            <consortium name="Ensembl"/>
        </authorList>
    </citation>
    <scope>IDENTIFICATION</scope>
</reference>
<dbReference type="Bgee" id="ENSELUG00000018884">
    <property type="expression patterns" value="Expressed in spleen and 13 other cell types or tissues"/>
</dbReference>
<dbReference type="PROSITE" id="PS00290">
    <property type="entry name" value="IG_MHC"/>
    <property type="match status" value="1"/>
</dbReference>
<dbReference type="InterPro" id="IPR003597">
    <property type="entry name" value="Ig_C1-set"/>
</dbReference>
<dbReference type="InterPro" id="IPR003006">
    <property type="entry name" value="Ig/MHC_CS"/>
</dbReference>
<dbReference type="Pfam" id="PF00993">
    <property type="entry name" value="MHC_II_alpha"/>
    <property type="match status" value="1"/>
</dbReference>
<dbReference type="InParanoid" id="A0A3P8YSK2"/>
<dbReference type="InterPro" id="IPR001003">
    <property type="entry name" value="MHC_II_a_N"/>
</dbReference>
<dbReference type="GO" id="GO:0019882">
    <property type="term" value="P:antigen processing and presentation"/>
    <property type="evidence" value="ECO:0007669"/>
    <property type="project" value="InterPro"/>
</dbReference>
<evidence type="ECO:0000313" key="7">
    <source>
        <dbReference type="Ensembl" id="ENSELUP00000019574.3"/>
    </source>
</evidence>
<dbReference type="Proteomes" id="UP000265140">
    <property type="component" value="Chromosome 9"/>
</dbReference>
<dbReference type="InterPro" id="IPR011162">
    <property type="entry name" value="MHC_I/II-like_Ag-recog"/>
</dbReference>
<reference evidence="7" key="4">
    <citation type="submission" date="2025-09" db="UniProtKB">
        <authorList>
            <consortium name="Ensembl"/>
        </authorList>
    </citation>
    <scope>IDENTIFICATION</scope>
</reference>
<dbReference type="PANTHER" id="PTHR19944:SF86">
    <property type="entry name" value="HLA CLASS II HISTOCOMPATIBILITY ANTIGEN, DR ALPHA CHAIN"/>
    <property type="match status" value="1"/>
</dbReference>
<keyword evidence="5" id="KW-0732">Signal</keyword>
<keyword evidence="4" id="KW-0472">Membrane</keyword>
<dbReference type="Pfam" id="PF07654">
    <property type="entry name" value="C1-set"/>
    <property type="match status" value="1"/>
</dbReference>
<reference evidence="8" key="1">
    <citation type="journal article" date="2014" name="PLoS ONE">
        <title>The genome and linkage map of the northern pike (Esox lucius): conserved synteny revealed between the salmonid sister group and the Neoteleostei.</title>
        <authorList>
            <person name="Rondeau E.B."/>
            <person name="Minkley D.R."/>
            <person name="Leong J.S."/>
            <person name="Messmer A.M."/>
            <person name="Jantzen J.R."/>
            <person name="von Schalburg K.R."/>
            <person name="Lemon C."/>
            <person name="Bird N.H."/>
            <person name="Koop B.F."/>
        </authorList>
    </citation>
    <scope>NUCLEOTIDE SEQUENCE</scope>
</reference>
<dbReference type="GO" id="GO:0006955">
    <property type="term" value="P:immune response"/>
    <property type="evidence" value="ECO:0007669"/>
    <property type="project" value="InterPro"/>
</dbReference>
<dbReference type="GeneTree" id="ENSGT00940000161847"/>
<name>A0A3P8YSK2_ESOLU</name>
<dbReference type="Ensembl" id="ENSELUT00000029767.3">
    <property type="protein sequence ID" value="ENSELUP00000019574.3"/>
    <property type="gene ID" value="ENSELUG00000018884.3"/>
</dbReference>
<dbReference type="SUPFAM" id="SSF54452">
    <property type="entry name" value="MHC antigen-recognition domain"/>
    <property type="match status" value="1"/>
</dbReference>
<evidence type="ECO:0000259" key="6">
    <source>
        <dbReference type="PROSITE" id="PS50835"/>
    </source>
</evidence>
<dbReference type="InterPro" id="IPR050160">
    <property type="entry name" value="MHC/Immunoglobulin"/>
</dbReference>
<feature type="chain" id="PRO_5044216347" description="Ig-like domain-containing protein" evidence="5">
    <location>
        <begin position="22"/>
        <end position="240"/>
    </location>
</feature>
<dbReference type="PROSITE" id="PS50835">
    <property type="entry name" value="IG_LIKE"/>
    <property type="match status" value="1"/>
</dbReference>
<dbReference type="STRING" id="8010.ENSELUP00000019574"/>
<dbReference type="GeneID" id="105012008"/>
<evidence type="ECO:0000256" key="2">
    <source>
        <dbReference type="ARBA" id="ARBA00023180"/>
    </source>
</evidence>
<proteinExistence type="inferred from homology"/>
<dbReference type="InterPro" id="IPR007110">
    <property type="entry name" value="Ig-like_dom"/>
</dbReference>
<dbReference type="SUPFAM" id="SSF48726">
    <property type="entry name" value="Immunoglobulin"/>
    <property type="match status" value="1"/>
</dbReference>
<sequence>MSIDGMMSSVFVILLLGVISAQEPAVHVYDVIKACSETEQFNMIILVDDEEYGYVDLKKNATVTTLPDFATPVDCPICLTYAEQESQRAEREISIFSKETQEAKVRPDVMLYPKEEVAQGTRNSLVCFVNNFFPPPVQVKWTKNDENITERAEAGRYATNSDNTFYHFSTLTFTPEEGDIYTCTVEHPALDNPLTKIWDFEMPPGTSLGPAVFCGLGLTLGILGIATGTFFYVKGNQRQI</sequence>
<dbReference type="Gene3D" id="2.60.40.10">
    <property type="entry name" value="Immunoglobulins"/>
    <property type="match status" value="1"/>
</dbReference>
<dbReference type="GO" id="GO:0042613">
    <property type="term" value="C:MHC class II protein complex"/>
    <property type="evidence" value="ECO:0007669"/>
    <property type="project" value="InterPro"/>
</dbReference>
<feature type="signal peptide" evidence="5">
    <location>
        <begin position="1"/>
        <end position="21"/>
    </location>
</feature>
<feature type="domain" description="Ig-like" evidence="6">
    <location>
        <begin position="107"/>
        <end position="195"/>
    </location>
</feature>
<evidence type="ECO:0000256" key="3">
    <source>
        <dbReference type="ARBA" id="ARBA00023319"/>
    </source>
</evidence>